<dbReference type="GO" id="GO:0008083">
    <property type="term" value="F:growth factor activity"/>
    <property type="evidence" value="ECO:0007669"/>
    <property type="project" value="TreeGrafter"/>
</dbReference>
<dbReference type="PANTHER" id="PTHR22799:SF1">
    <property type="entry name" value="C-TYPE LECTIN DOMAIN FAMILY 11 MEMBER A"/>
    <property type="match status" value="1"/>
</dbReference>
<dbReference type="GO" id="GO:0005615">
    <property type="term" value="C:extracellular space"/>
    <property type="evidence" value="ECO:0007669"/>
    <property type="project" value="TreeGrafter"/>
</dbReference>
<comment type="subcellular location">
    <subcellularLocation>
        <location evidence="1">Secreted</location>
    </subcellularLocation>
</comment>
<proteinExistence type="predicted"/>
<dbReference type="Proteomes" id="UP001209878">
    <property type="component" value="Unassembled WGS sequence"/>
</dbReference>
<evidence type="ECO:0000256" key="1">
    <source>
        <dbReference type="ARBA" id="ARBA00004613"/>
    </source>
</evidence>
<organism evidence="6 7">
    <name type="scientific">Ridgeia piscesae</name>
    <name type="common">Tubeworm</name>
    <dbReference type="NCBI Taxonomy" id="27915"/>
    <lineage>
        <taxon>Eukaryota</taxon>
        <taxon>Metazoa</taxon>
        <taxon>Spiralia</taxon>
        <taxon>Lophotrochozoa</taxon>
        <taxon>Annelida</taxon>
        <taxon>Polychaeta</taxon>
        <taxon>Sedentaria</taxon>
        <taxon>Canalipalpata</taxon>
        <taxon>Sabellida</taxon>
        <taxon>Siboglinidae</taxon>
        <taxon>Ridgeia</taxon>
    </lineage>
</organism>
<dbReference type="InterPro" id="IPR051663">
    <property type="entry name" value="CLec_Tetranectin-domain"/>
</dbReference>
<dbReference type="GO" id="GO:0030246">
    <property type="term" value="F:carbohydrate binding"/>
    <property type="evidence" value="ECO:0007669"/>
    <property type="project" value="UniProtKB-KW"/>
</dbReference>
<dbReference type="AlphaFoldDB" id="A0AAD9NPE2"/>
<evidence type="ECO:0000313" key="7">
    <source>
        <dbReference type="Proteomes" id="UP001209878"/>
    </source>
</evidence>
<evidence type="ECO:0000256" key="2">
    <source>
        <dbReference type="ARBA" id="ARBA00022525"/>
    </source>
</evidence>
<dbReference type="InterPro" id="IPR016187">
    <property type="entry name" value="CTDL_fold"/>
</dbReference>
<name>A0AAD9NPE2_RIDPI</name>
<dbReference type="Pfam" id="PF00059">
    <property type="entry name" value="Lectin_C"/>
    <property type="match status" value="1"/>
</dbReference>
<evidence type="ECO:0000256" key="4">
    <source>
        <dbReference type="ARBA" id="ARBA00022734"/>
    </source>
</evidence>
<keyword evidence="7" id="KW-1185">Reference proteome</keyword>
<keyword evidence="3" id="KW-0732">Signal</keyword>
<keyword evidence="2" id="KW-0964">Secreted</keyword>
<dbReference type="InterPro" id="IPR001304">
    <property type="entry name" value="C-type_lectin-like"/>
</dbReference>
<dbReference type="Gene3D" id="3.10.100.10">
    <property type="entry name" value="Mannose-Binding Protein A, subunit A"/>
    <property type="match status" value="1"/>
</dbReference>
<reference evidence="6" key="1">
    <citation type="journal article" date="2023" name="Mol. Biol. Evol.">
        <title>Third-Generation Sequencing Reveals the Adaptive Role of the Epigenome in Three Deep-Sea Polychaetes.</title>
        <authorList>
            <person name="Perez M."/>
            <person name="Aroh O."/>
            <person name="Sun Y."/>
            <person name="Lan Y."/>
            <person name="Juniper S.K."/>
            <person name="Young C.R."/>
            <person name="Angers B."/>
            <person name="Qian P.Y."/>
        </authorList>
    </citation>
    <scope>NUCLEOTIDE SEQUENCE</scope>
    <source>
        <strain evidence="6">R07B-5</strain>
    </source>
</reference>
<dbReference type="SUPFAM" id="SSF56436">
    <property type="entry name" value="C-type lectin-like"/>
    <property type="match status" value="1"/>
</dbReference>
<protein>
    <recommendedName>
        <fullName evidence="5">C-type lectin domain-containing protein</fullName>
    </recommendedName>
</protein>
<evidence type="ECO:0000313" key="6">
    <source>
        <dbReference type="EMBL" id="KAK2177490.1"/>
    </source>
</evidence>
<dbReference type="InterPro" id="IPR016186">
    <property type="entry name" value="C-type_lectin-like/link_sf"/>
</dbReference>
<sequence>MRAWMMEVKDDTTQSWLKWRLHDYQGYHHHHLLEKAEYWLGATDLQWEKHWKWDNSNTYASYFKWLPSEPNNYLDHQNCLAVRQRCPDDADCIDYGWFDDDCYQKKFYICETKGILRGVPTTKAPRLEEKNVDTA</sequence>
<dbReference type="PROSITE" id="PS50041">
    <property type="entry name" value="C_TYPE_LECTIN_2"/>
    <property type="match status" value="1"/>
</dbReference>
<comment type="caution">
    <text evidence="6">The sequence shown here is derived from an EMBL/GenBank/DDBJ whole genome shotgun (WGS) entry which is preliminary data.</text>
</comment>
<dbReference type="EMBL" id="JAODUO010000594">
    <property type="protein sequence ID" value="KAK2177490.1"/>
    <property type="molecule type" value="Genomic_DNA"/>
</dbReference>
<keyword evidence="4" id="KW-0430">Lectin</keyword>
<evidence type="ECO:0000256" key="3">
    <source>
        <dbReference type="ARBA" id="ARBA00022729"/>
    </source>
</evidence>
<gene>
    <name evidence="6" type="ORF">NP493_595g01030</name>
</gene>
<dbReference type="CDD" id="cd00037">
    <property type="entry name" value="CLECT"/>
    <property type="match status" value="1"/>
</dbReference>
<evidence type="ECO:0000259" key="5">
    <source>
        <dbReference type="PROSITE" id="PS50041"/>
    </source>
</evidence>
<feature type="domain" description="C-type lectin" evidence="5">
    <location>
        <begin position="38"/>
        <end position="111"/>
    </location>
</feature>
<dbReference type="PANTHER" id="PTHR22799">
    <property type="entry name" value="TETRANECTIN-RELATED"/>
    <property type="match status" value="1"/>
</dbReference>
<accession>A0AAD9NPE2</accession>